<feature type="transmembrane region" description="Helical" evidence="1">
    <location>
        <begin position="49"/>
        <end position="67"/>
    </location>
</feature>
<evidence type="ECO:0000313" key="3">
    <source>
        <dbReference type="Proteomes" id="UP001139648"/>
    </source>
</evidence>
<keyword evidence="1" id="KW-0472">Membrane</keyword>
<comment type="caution">
    <text evidence="2">The sequence shown here is derived from an EMBL/GenBank/DDBJ whole genome shotgun (WGS) entry which is preliminary data.</text>
</comment>
<reference evidence="2" key="1">
    <citation type="submission" date="2022-06" db="EMBL/GenBank/DDBJ databases">
        <title>Sequencing the genomes of 1000 actinobacteria strains.</title>
        <authorList>
            <person name="Klenk H.-P."/>
        </authorList>
    </citation>
    <scope>NUCLEOTIDE SEQUENCE</scope>
    <source>
        <strain evidence="2">DSM 46694</strain>
    </source>
</reference>
<feature type="transmembrane region" description="Helical" evidence="1">
    <location>
        <begin position="260"/>
        <end position="280"/>
    </location>
</feature>
<keyword evidence="3" id="KW-1185">Reference proteome</keyword>
<gene>
    <name evidence="2" type="ORF">HD597_008883</name>
</gene>
<dbReference type="RefSeq" id="WP_253751840.1">
    <property type="nucleotide sequence ID" value="NZ_BAABKA010000064.1"/>
</dbReference>
<organism evidence="2 3">
    <name type="scientific">Nonomuraea thailandensis</name>
    <dbReference type="NCBI Taxonomy" id="1188745"/>
    <lineage>
        <taxon>Bacteria</taxon>
        <taxon>Bacillati</taxon>
        <taxon>Actinomycetota</taxon>
        <taxon>Actinomycetes</taxon>
        <taxon>Streptosporangiales</taxon>
        <taxon>Streptosporangiaceae</taxon>
        <taxon>Nonomuraea</taxon>
    </lineage>
</organism>
<sequence length="563" mass="61960">MHLSRSAASASLAVTFASIALSLVLGTATPAWLATMWYAPGESLKTSPLLPVLGGLLLVGLVNSWMLWQLFRGPAPLVGPVRRAATWLRLILYANVAWLLIPSFLPSPVELVIGLVLWASALVLITMVLTGPGRAFRSALLLVGAVETAGSFAIGLVDDPVSRFFPGTAYRATVLVVEVAVFAGMVMLLLAQRRDGRWSRATILVGWGTFASGFLVELVDGLTSGSTIESIAEAMDVLFLVWLARTAHELNREPRRPAPLRVPAAVMAAASVSLLMMIVGPENRPRLSYTWQGEQLPPSDCWTWRDPPRVADTPAHERDRAYLCSVNKPDRDISDQALFSRGRAACVRFARGEPVKARPALLALLCPEVIGRSHPDLLLSSAQLAQRQKEKDDLAREQMRREARREDALCRDPWPALRTRFQATASYYDWDAQPYAIHDKEADTSEDSDAIWDEETLDPLETRGALALFFTPSQDWATCVTAKALGSAPPPLRRRGWDEVVEADIVSESGRLVMQTLSASKVRFPDLARNGPGRYRLRLYTRPEQDLILVYPAGRGERRGQGP</sequence>
<keyword evidence="1" id="KW-0812">Transmembrane</keyword>
<protein>
    <submittedName>
        <fullName evidence="2">Uncharacterized protein</fullName>
    </submittedName>
</protein>
<feature type="transmembrane region" description="Helical" evidence="1">
    <location>
        <begin position="169"/>
        <end position="190"/>
    </location>
</feature>
<proteinExistence type="predicted"/>
<feature type="transmembrane region" description="Helical" evidence="1">
    <location>
        <begin position="138"/>
        <end position="157"/>
    </location>
</feature>
<keyword evidence="1" id="KW-1133">Transmembrane helix</keyword>
<accession>A0A9X2GW18</accession>
<feature type="transmembrane region" description="Helical" evidence="1">
    <location>
        <begin position="87"/>
        <end position="105"/>
    </location>
</feature>
<feature type="transmembrane region" description="Helical" evidence="1">
    <location>
        <begin position="111"/>
        <end position="131"/>
    </location>
</feature>
<name>A0A9X2GW18_9ACTN</name>
<dbReference type="EMBL" id="JAMZEB010000002">
    <property type="protein sequence ID" value="MCP2361863.1"/>
    <property type="molecule type" value="Genomic_DNA"/>
</dbReference>
<evidence type="ECO:0000313" key="2">
    <source>
        <dbReference type="EMBL" id="MCP2361863.1"/>
    </source>
</evidence>
<dbReference type="AlphaFoldDB" id="A0A9X2GW18"/>
<evidence type="ECO:0000256" key="1">
    <source>
        <dbReference type="SAM" id="Phobius"/>
    </source>
</evidence>
<dbReference type="Proteomes" id="UP001139648">
    <property type="component" value="Unassembled WGS sequence"/>
</dbReference>